<dbReference type="PANTHER" id="PTHR45138">
    <property type="entry name" value="REGULATORY COMPONENTS OF SENSORY TRANSDUCTION SYSTEM"/>
    <property type="match status" value="1"/>
</dbReference>
<dbReference type="PROSITE" id="PS50110">
    <property type="entry name" value="RESPONSE_REGULATORY"/>
    <property type="match status" value="1"/>
</dbReference>
<dbReference type="PROSITE" id="PS51833">
    <property type="entry name" value="HDOD"/>
    <property type="match status" value="1"/>
</dbReference>
<dbReference type="PROSITE" id="PS50887">
    <property type="entry name" value="GGDEF"/>
    <property type="match status" value="1"/>
</dbReference>
<evidence type="ECO:0000313" key="7">
    <source>
        <dbReference type="EMBL" id="MFD1265746.1"/>
    </source>
</evidence>
<dbReference type="PANTHER" id="PTHR45138:SF9">
    <property type="entry name" value="DIGUANYLATE CYCLASE DGCM-RELATED"/>
    <property type="match status" value="1"/>
</dbReference>
<evidence type="ECO:0000256" key="1">
    <source>
        <dbReference type="ARBA" id="ARBA00012528"/>
    </source>
</evidence>
<evidence type="ECO:0000256" key="3">
    <source>
        <dbReference type="PROSITE-ProRule" id="PRU00169"/>
    </source>
</evidence>
<evidence type="ECO:0000259" key="6">
    <source>
        <dbReference type="PROSITE" id="PS51833"/>
    </source>
</evidence>
<dbReference type="CDD" id="cd01949">
    <property type="entry name" value="GGDEF"/>
    <property type="match status" value="1"/>
</dbReference>
<feature type="domain" description="HDOD" evidence="6">
    <location>
        <begin position="13"/>
        <end position="204"/>
    </location>
</feature>
<dbReference type="CDD" id="cd00156">
    <property type="entry name" value="REC"/>
    <property type="match status" value="1"/>
</dbReference>
<dbReference type="InterPro" id="IPR029787">
    <property type="entry name" value="Nucleotide_cyclase"/>
</dbReference>
<dbReference type="InterPro" id="IPR001789">
    <property type="entry name" value="Sig_transdc_resp-reg_receiver"/>
</dbReference>
<keyword evidence="7" id="KW-0548">Nucleotidyltransferase</keyword>
<feature type="modified residue" description="4-aspartylphosphate" evidence="3">
    <location>
        <position position="359"/>
    </location>
</feature>
<dbReference type="Gene3D" id="3.40.50.2300">
    <property type="match status" value="1"/>
</dbReference>
<accession>A0ABW3WIH5</accession>
<dbReference type="InterPro" id="IPR000160">
    <property type="entry name" value="GGDEF_dom"/>
</dbReference>
<sequence length="634" mass="69069">MARFDEIKLAGQLPSPKGVALAIMNLCGREDCTIEDVARLVQTDPALSGRLLRLANSSGGTHRPVSAINEALLRIGMKAVAQLAMGFSLVDQFKDGPCKGFDYRNFWSRSLLMALASRELGRLTRAAAPEDLFACGLLANIGSLALATAFPVEYSELLESDRSNLLALEHEAFGIDQRQCALAMIEEFGIPKALAEPVFYHQSPDESQFSEGSRPHTLTWLFHTASHLADLGIAAEKVRSQLVGSLIRLGGRFQMDADGTAAFFDRIVEEWSDWAKLLDVPATSLPSFERMSETPPVIGGATGSDATVPALIVTSRNHSTFDVSTLLQSSLGYQICLAGDFDEALSIAVAVLPKIVIIDADFSGAGAQDFCRKVRGADWGRQVYLVALSDQLDKENFVAALKSGVDTCLFKSLGEEALRVAMDAGHRYLGLLDAWQNDRAQLKQIASELAVSNRKLEQVARTDMLTGLPNRRGAMEALARAWSASNRTGEALSVMMIDVDWFKRVNDRYGHAFGDHVLKQVGIRLHKEGRRSDTLCRIGGEEFLVVCSGSDLPSAMKAADRLRRAIETMALVAEGHEKVRLSISVGVAQKERDTASIDVLLGEADKAVYSAKHAGRNRVHIMARGKLHQFVSNE</sequence>
<dbReference type="InterPro" id="IPR043128">
    <property type="entry name" value="Rev_trsase/Diguanyl_cyclase"/>
</dbReference>
<comment type="caution">
    <text evidence="7">The sequence shown here is derived from an EMBL/GenBank/DDBJ whole genome shotgun (WGS) entry which is preliminary data.</text>
</comment>
<dbReference type="Pfam" id="PF00990">
    <property type="entry name" value="GGDEF"/>
    <property type="match status" value="1"/>
</dbReference>
<dbReference type="Gene3D" id="3.30.70.270">
    <property type="match status" value="1"/>
</dbReference>
<reference evidence="8" key="1">
    <citation type="journal article" date="2019" name="Int. J. Syst. Evol. Microbiol.">
        <title>The Global Catalogue of Microorganisms (GCM) 10K type strain sequencing project: providing services to taxonomists for standard genome sequencing and annotation.</title>
        <authorList>
            <consortium name="The Broad Institute Genomics Platform"/>
            <consortium name="The Broad Institute Genome Sequencing Center for Infectious Disease"/>
            <person name="Wu L."/>
            <person name="Ma J."/>
        </authorList>
    </citation>
    <scope>NUCLEOTIDE SEQUENCE [LARGE SCALE GENOMIC DNA]</scope>
    <source>
        <strain evidence="8">CCUG 48884</strain>
    </source>
</reference>
<keyword evidence="7" id="KW-0808">Transferase</keyword>
<dbReference type="Proteomes" id="UP001597158">
    <property type="component" value="Unassembled WGS sequence"/>
</dbReference>
<dbReference type="InterPro" id="IPR013976">
    <property type="entry name" value="HDOD"/>
</dbReference>
<name>A0ABW3WIH5_9RHOO</name>
<protein>
    <recommendedName>
        <fullName evidence="1">diguanylate cyclase</fullName>
        <ecNumber evidence="1">2.7.7.65</ecNumber>
    </recommendedName>
</protein>
<comment type="catalytic activity">
    <reaction evidence="2">
        <text>2 GTP = 3',3'-c-di-GMP + 2 diphosphate</text>
        <dbReference type="Rhea" id="RHEA:24898"/>
        <dbReference type="ChEBI" id="CHEBI:33019"/>
        <dbReference type="ChEBI" id="CHEBI:37565"/>
        <dbReference type="ChEBI" id="CHEBI:58805"/>
        <dbReference type="EC" id="2.7.7.65"/>
    </reaction>
</comment>
<dbReference type="SUPFAM" id="SSF52172">
    <property type="entry name" value="CheY-like"/>
    <property type="match status" value="1"/>
</dbReference>
<dbReference type="SUPFAM" id="SSF109604">
    <property type="entry name" value="HD-domain/PDEase-like"/>
    <property type="match status" value="1"/>
</dbReference>
<keyword evidence="3" id="KW-0597">Phosphoprotein</keyword>
<dbReference type="InterPro" id="IPR011006">
    <property type="entry name" value="CheY-like_superfamily"/>
</dbReference>
<dbReference type="GO" id="GO:0052621">
    <property type="term" value="F:diguanylate cyclase activity"/>
    <property type="evidence" value="ECO:0007669"/>
    <property type="project" value="UniProtKB-EC"/>
</dbReference>
<dbReference type="NCBIfam" id="TIGR00254">
    <property type="entry name" value="GGDEF"/>
    <property type="match status" value="1"/>
</dbReference>
<dbReference type="EC" id="2.7.7.65" evidence="1"/>
<dbReference type="Gene3D" id="1.10.3210.10">
    <property type="entry name" value="Hypothetical protein af1432"/>
    <property type="match status" value="1"/>
</dbReference>
<feature type="domain" description="GGDEF" evidence="5">
    <location>
        <begin position="490"/>
        <end position="624"/>
    </location>
</feature>
<keyword evidence="8" id="KW-1185">Reference proteome</keyword>
<gene>
    <name evidence="7" type="ORF">ACFQ4M_19395</name>
</gene>
<dbReference type="RefSeq" id="WP_277835644.1">
    <property type="nucleotide sequence ID" value="NZ_JARQZE010000035.1"/>
</dbReference>
<organism evidence="7 8">
    <name type="scientific">Thauera mechernichensis</name>
    <dbReference type="NCBI Taxonomy" id="82788"/>
    <lineage>
        <taxon>Bacteria</taxon>
        <taxon>Pseudomonadati</taxon>
        <taxon>Pseudomonadota</taxon>
        <taxon>Betaproteobacteria</taxon>
        <taxon>Rhodocyclales</taxon>
        <taxon>Zoogloeaceae</taxon>
        <taxon>Thauera</taxon>
    </lineage>
</organism>
<dbReference type="InterPro" id="IPR050469">
    <property type="entry name" value="Diguanylate_Cyclase"/>
</dbReference>
<evidence type="ECO:0000256" key="2">
    <source>
        <dbReference type="ARBA" id="ARBA00034247"/>
    </source>
</evidence>
<evidence type="ECO:0000259" key="5">
    <source>
        <dbReference type="PROSITE" id="PS50887"/>
    </source>
</evidence>
<dbReference type="Pfam" id="PF08668">
    <property type="entry name" value="HDOD"/>
    <property type="match status" value="1"/>
</dbReference>
<evidence type="ECO:0000259" key="4">
    <source>
        <dbReference type="PROSITE" id="PS50110"/>
    </source>
</evidence>
<dbReference type="SUPFAM" id="SSF55073">
    <property type="entry name" value="Nucleotide cyclase"/>
    <property type="match status" value="1"/>
</dbReference>
<evidence type="ECO:0000313" key="8">
    <source>
        <dbReference type="Proteomes" id="UP001597158"/>
    </source>
</evidence>
<dbReference type="SMART" id="SM00267">
    <property type="entry name" value="GGDEF"/>
    <property type="match status" value="1"/>
</dbReference>
<dbReference type="EMBL" id="JBHTMC010000037">
    <property type="protein sequence ID" value="MFD1265746.1"/>
    <property type="molecule type" value="Genomic_DNA"/>
</dbReference>
<feature type="domain" description="Response regulatory" evidence="4">
    <location>
        <begin position="309"/>
        <end position="426"/>
    </location>
</feature>
<proteinExistence type="predicted"/>